<dbReference type="GO" id="GO:0000155">
    <property type="term" value="F:phosphorelay sensor kinase activity"/>
    <property type="evidence" value="ECO:0007669"/>
    <property type="project" value="InterPro"/>
</dbReference>
<sequence length="367" mass="40166">MLVDRAARVQAVNAGVERLLQRLFVNRPVPAEWALPDVFEISREKALREMIIAASGDGMLLPLRAATPGLPRRIRFRVGAIRDSGRETNGFVLVSESVDPLGKPFRELNAELENANAEARRERQHCRVLQKANDDLNAANEELKSFAYAVSHDLKSPVQTVSMLLSELDDCGSGALDAERSELVGMSRETLSRMSVLIEDLLRYTQLIGSEKPLAPCALERTVEEVIADIRAEITSAGARVLTGALPVVQGDAVMLRILFQNLLSNAIKFRRPDRRPEIVIGAGLPDAEGSVSITVADNGIGISQEHRRHVFDLFSRLHRHDEIPGSGLGLTMCRRIVQNLNGTIEVDENAGGGSIFTIRLGAADDD</sequence>
<dbReference type="AlphaFoldDB" id="A0A0T5NRS5"/>
<dbReference type="SMART" id="SM00387">
    <property type="entry name" value="HATPase_c"/>
    <property type="match status" value="1"/>
</dbReference>
<keyword evidence="9" id="KW-1185">Reference proteome</keyword>
<dbReference type="SUPFAM" id="SSF47384">
    <property type="entry name" value="Homodimeric domain of signal transducing histidine kinase"/>
    <property type="match status" value="1"/>
</dbReference>
<evidence type="ECO:0000256" key="2">
    <source>
        <dbReference type="ARBA" id="ARBA00012438"/>
    </source>
</evidence>
<dbReference type="PRINTS" id="PR00344">
    <property type="entry name" value="BCTRLSENSOR"/>
</dbReference>
<dbReference type="InterPro" id="IPR036097">
    <property type="entry name" value="HisK_dim/P_sf"/>
</dbReference>
<keyword evidence="3" id="KW-0597">Phosphoprotein</keyword>
<evidence type="ECO:0000256" key="1">
    <source>
        <dbReference type="ARBA" id="ARBA00000085"/>
    </source>
</evidence>
<accession>A0A0T5NRS5</accession>
<gene>
    <name evidence="8" type="ORF">XM53_15215</name>
</gene>
<organism evidence="8 9">
    <name type="scientific">Roseovarius atlanticus</name>
    <dbReference type="NCBI Taxonomy" id="1641875"/>
    <lineage>
        <taxon>Bacteria</taxon>
        <taxon>Pseudomonadati</taxon>
        <taxon>Pseudomonadota</taxon>
        <taxon>Alphaproteobacteria</taxon>
        <taxon>Rhodobacterales</taxon>
        <taxon>Roseobacteraceae</taxon>
        <taxon>Roseovarius</taxon>
    </lineage>
</organism>
<keyword evidence="5" id="KW-0418">Kinase</keyword>
<dbReference type="PATRIC" id="fig|1641875.4.peg.853"/>
<comment type="catalytic activity">
    <reaction evidence="1">
        <text>ATP + protein L-histidine = ADP + protein N-phospho-L-histidine.</text>
        <dbReference type="EC" id="2.7.13.3"/>
    </reaction>
</comment>
<dbReference type="Gene3D" id="1.10.287.130">
    <property type="match status" value="1"/>
</dbReference>
<dbReference type="SMART" id="SM00388">
    <property type="entry name" value="HisKA"/>
    <property type="match status" value="1"/>
</dbReference>
<keyword evidence="6" id="KW-0175">Coiled coil</keyword>
<evidence type="ECO:0000256" key="6">
    <source>
        <dbReference type="SAM" id="Coils"/>
    </source>
</evidence>
<evidence type="ECO:0000256" key="4">
    <source>
        <dbReference type="ARBA" id="ARBA00022679"/>
    </source>
</evidence>
<proteinExistence type="predicted"/>
<keyword evidence="4" id="KW-0808">Transferase</keyword>
<evidence type="ECO:0000313" key="9">
    <source>
        <dbReference type="Proteomes" id="UP000051295"/>
    </source>
</evidence>
<dbReference type="SUPFAM" id="SSF55874">
    <property type="entry name" value="ATPase domain of HSP90 chaperone/DNA topoisomerase II/histidine kinase"/>
    <property type="match status" value="1"/>
</dbReference>
<evidence type="ECO:0000313" key="8">
    <source>
        <dbReference type="EMBL" id="KRS11623.1"/>
    </source>
</evidence>
<dbReference type="InterPro" id="IPR003661">
    <property type="entry name" value="HisK_dim/P_dom"/>
</dbReference>
<dbReference type="InterPro" id="IPR004358">
    <property type="entry name" value="Sig_transdc_His_kin-like_C"/>
</dbReference>
<dbReference type="CDD" id="cd00082">
    <property type="entry name" value="HisKA"/>
    <property type="match status" value="1"/>
</dbReference>
<dbReference type="Gene3D" id="3.30.565.10">
    <property type="entry name" value="Histidine kinase-like ATPase, C-terminal domain"/>
    <property type="match status" value="1"/>
</dbReference>
<dbReference type="Proteomes" id="UP000051295">
    <property type="component" value="Unassembled WGS sequence"/>
</dbReference>
<protein>
    <recommendedName>
        <fullName evidence="2">histidine kinase</fullName>
        <ecNumber evidence="2">2.7.13.3</ecNumber>
    </recommendedName>
</protein>
<name>A0A0T5NRS5_9RHOB</name>
<dbReference type="InterPro" id="IPR003594">
    <property type="entry name" value="HATPase_dom"/>
</dbReference>
<dbReference type="STRING" id="1641875.XM53_15215"/>
<dbReference type="InterPro" id="IPR036890">
    <property type="entry name" value="HATPase_C_sf"/>
</dbReference>
<dbReference type="PANTHER" id="PTHR43304">
    <property type="entry name" value="PHYTOCHROME-LIKE PROTEIN CPH1"/>
    <property type="match status" value="1"/>
</dbReference>
<dbReference type="InterPro" id="IPR052162">
    <property type="entry name" value="Sensor_kinase/Photoreceptor"/>
</dbReference>
<dbReference type="PROSITE" id="PS50109">
    <property type="entry name" value="HIS_KIN"/>
    <property type="match status" value="1"/>
</dbReference>
<evidence type="ECO:0000259" key="7">
    <source>
        <dbReference type="PROSITE" id="PS50109"/>
    </source>
</evidence>
<feature type="domain" description="Histidine kinase" evidence="7">
    <location>
        <begin position="149"/>
        <end position="365"/>
    </location>
</feature>
<dbReference type="PANTHER" id="PTHR43304:SF1">
    <property type="entry name" value="PAC DOMAIN-CONTAINING PROTEIN"/>
    <property type="match status" value="1"/>
</dbReference>
<comment type="caution">
    <text evidence="8">The sequence shown here is derived from an EMBL/GenBank/DDBJ whole genome shotgun (WGS) entry which is preliminary data.</text>
</comment>
<reference evidence="8 9" key="1">
    <citation type="submission" date="2015-04" db="EMBL/GenBank/DDBJ databases">
        <title>The draft genome sequence of Roseovarius sp.R12b.</title>
        <authorList>
            <person name="Li G."/>
            <person name="Lai Q."/>
            <person name="Shao Z."/>
            <person name="Yan P."/>
        </authorList>
    </citation>
    <scope>NUCLEOTIDE SEQUENCE [LARGE SCALE GENOMIC DNA]</scope>
    <source>
        <strain evidence="8 9">R12B</strain>
    </source>
</reference>
<evidence type="ECO:0000256" key="3">
    <source>
        <dbReference type="ARBA" id="ARBA00022553"/>
    </source>
</evidence>
<feature type="coiled-coil region" evidence="6">
    <location>
        <begin position="105"/>
        <end position="149"/>
    </location>
</feature>
<dbReference type="Pfam" id="PF00512">
    <property type="entry name" value="HisKA"/>
    <property type="match status" value="1"/>
</dbReference>
<evidence type="ECO:0000256" key="5">
    <source>
        <dbReference type="ARBA" id="ARBA00022777"/>
    </source>
</evidence>
<dbReference type="Pfam" id="PF02518">
    <property type="entry name" value="HATPase_c"/>
    <property type="match status" value="1"/>
</dbReference>
<dbReference type="InterPro" id="IPR005467">
    <property type="entry name" value="His_kinase_dom"/>
</dbReference>
<dbReference type="EMBL" id="LAXJ01000018">
    <property type="protein sequence ID" value="KRS11623.1"/>
    <property type="molecule type" value="Genomic_DNA"/>
</dbReference>
<dbReference type="EC" id="2.7.13.3" evidence="2"/>